<dbReference type="eggNOG" id="COG3619">
    <property type="taxonomic scope" value="Bacteria"/>
</dbReference>
<name>U4THF8_9LACO</name>
<feature type="transmembrane region" description="Helical" evidence="1">
    <location>
        <begin position="235"/>
        <end position="252"/>
    </location>
</feature>
<dbReference type="Pfam" id="PF06912">
    <property type="entry name" value="DUF1275"/>
    <property type="match status" value="1"/>
</dbReference>
<sequence length="256" mass="27540">MAETLFANFSAHSWHNSHYSFILRKEVCLSVAQEPNHPTVFPLHEQLPAAMILAGVGGYMDAFSYLLHGNVFSSLQSGNVILLGIHLARGQWASSGHYLLPLAAFYLGAFLITIIARYVHRPGQRRTHLVGVITEIIILLAVALFGAHLPDTVVIAMMSFTAAIQLSIFRKMKGQPYTTTMTTGNIQASAAHLANAAMGTGQHAGQRSRDRLAVALGFGLGAFLSASLVPVLGQHAIIGGAALLVIILVLLLREQR</sequence>
<dbReference type="STRING" id="1231336.L248_1429"/>
<dbReference type="EMBL" id="KI271601">
    <property type="protein sequence ID" value="ERL64246.1"/>
    <property type="molecule type" value="Genomic_DNA"/>
</dbReference>
<gene>
    <name evidence="2" type="ORF">L248_1429</name>
</gene>
<dbReference type="Proteomes" id="UP000030647">
    <property type="component" value="Unassembled WGS sequence"/>
</dbReference>
<feature type="transmembrane region" description="Helical" evidence="1">
    <location>
        <begin position="128"/>
        <end position="147"/>
    </location>
</feature>
<evidence type="ECO:0000313" key="2">
    <source>
        <dbReference type="EMBL" id="ERL64246.1"/>
    </source>
</evidence>
<dbReference type="InterPro" id="IPR010699">
    <property type="entry name" value="DUF1275"/>
</dbReference>
<evidence type="ECO:0008006" key="4">
    <source>
        <dbReference type="Google" id="ProtNLM"/>
    </source>
</evidence>
<feature type="transmembrane region" description="Helical" evidence="1">
    <location>
        <begin position="153"/>
        <end position="169"/>
    </location>
</feature>
<feature type="transmembrane region" description="Helical" evidence="1">
    <location>
        <begin position="212"/>
        <end position="229"/>
    </location>
</feature>
<dbReference type="PANTHER" id="PTHR37314:SF4">
    <property type="entry name" value="UPF0700 TRANSMEMBRANE PROTEIN YOAK"/>
    <property type="match status" value="1"/>
</dbReference>
<keyword evidence="1" id="KW-1133">Transmembrane helix</keyword>
<keyword evidence="1" id="KW-0812">Transmembrane</keyword>
<organism evidence="2 3">
    <name type="scientific">Schleiferilactobacillus shenzhenensis LY-73</name>
    <dbReference type="NCBI Taxonomy" id="1231336"/>
    <lineage>
        <taxon>Bacteria</taxon>
        <taxon>Bacillati</taxon>
        <taxon>Bacillota</taxon>
        <taxon>Bacilli</taxon>
        <taxon>Lactobacillales</taxon>
        <taxon>Lactobacillaceae</taxon>
        <taxon>Schleiferilactobacillus</taxon>
    </lineage>
</organism>
<accession>U4THF8</accession>
<dbReference type="AlphaFoldDB" id="U4THF8"/>
<protein>
    <recommendedName>
        <fullName evidence="4">DUF1275 domain-containing protein</fullName>
    </recommendedName>
</protein>
<proteinExistence type="predicted"/>
<dbReference type="PANTHER" id="PTHR37314">
    <property type="entry name" value="SLR0142 PROTEIN"/>
    <property type="match status" value="1"/>
</dbReference>
<feature type="transmembrane region" description="Helical" evidence="1">
    <location>
        <begin position="98"/>
        <end position="116"/>
    </location>
</feature>
<reference evidence="3" key="1">
    <citation type="journal article" date="2013" name="Genome Announc.">
        <title>Whole-Genome Sequencing of Lactobacillus shenzhenensis Strain LY-73T.</title>
        <authorList>
            <person name="Lin Z."/>
            <person name="Liu Z."/>
            <person name="Yang R."/>
            <person name="Zou Y."/>
            <person name="Wan D."/>
            <person name="Chen J."/>
            <person name="Guo M."/>
            <person name="Zhao J."/>
            <person name="Fang C."/>
            <person name="Yang R."/>
            <person name="Liu F."/>
        </authorList>
    </citation>
    <scope>NUCLEOTIDE SEQUENCE [LARGE SCALE GENOMIC DNA]</scope>
    <source>
        <strain evidence="3">LY-73</strain>
    </source>
</reference>
<dbReference type="HOGENOM" id="CLU_079303_0_1_9"/>
<evidence type="ECO:0000256" key="1">
    <source>
        <dbReference type="SAM" id="Phobius"/>
    </source>
</evidence>
<keyword evidence="1" id="KW-0472">Membrane</keyword>
<evidence type="ECO:0000313" key="3">
    <source>
        <dbReference type="Proteomes" id="UP000030647"/>
    </source>
</evidence>
<keyword evidence="3" id="KW-1185">Reference proteome</keyword>